<dbReference type="InterPro" id="IPR015421">
    <property type="entry name" value="PyrdxlP-dep_Trfase_major"/>
</dbReference>
<accession>A0ABT9J1D8</accession>
<dbReference type="PANTHER" id="PTHR46577:SF1">
    <property type="entry name" value="HTH-TYPE TRANSCRIPTIONAL REGULATORY PROTEIN GABR"/>
    <property type="match status" value="1"/>
</dbReference>
<proteinExistence type="inferred from homology"/>
<dbReference type="EMBL" id="JAVAMP010000007">
    <property type="protein sequence ID" value="MDP5275388.1"/>
    <property type="molecule type" value="Genomic_DNA"/>
</dbReference>
<keyword evidence="3 9" id="KW-0032">Aminotransferase</keyword>
<evidence type="ECO:0000313" key="9">
    <source>
        <dbReference type="EMBL" id="MDP5275388.1"/>
    </source>
</evidence>
<comment type="cofactor">
    <cofactor evidence="1">
        <name>pyridoxal 5'-phosphate</name>
        <dbReference type="ChEBI" id="CHEBI:597326"/>
    </cofactor>
</comment>
<dbReference type="SUPFAM" id="SSF53383">
    <property type="entry name" value="PLP-dependent transferases"/>
    <property type="match status" value="1"/>
</dbReference>
<evidence type="ECO:0000259" key="8">
    <source>
        <dbReference type="PROSITE" id="PS50949"/>
    </source>
</evidence>
<dbReference type="CDD" id="cd00609">
    <property type="entry name" value="AAT_like"/>
    <property type="match status" value="1"/>
</dbReference>
<gene>
    <name evidence="9" type="ORF">Q5Y73_14870</name>
</gene>
<dbReference type="Pfam" id="PF00392">
    <property type="entry name" value="GntR"/>
    <property type="match status" value="1"/>
</dbReference>
<evidence type="ECO:0000256" key="2">
    <source>
        <dbReference type="ARBA" id="ARBA00005384"/>
    </source>
</evidence>
<keyword evidence="3 9" id="KW-0808">Transferase</keyword>
<dbReference type="RefSeq" id="WP_305992696.1">
    <property type="nucleotide sequence ID" value="NZ_JAVAMP010000007.1"/>
</dbReference>
<evidence type="ECO:0000256" key="3">
    <source>
        <dbReference type="ARBA" id="ARBA00022576"/>
    </source>
</evidence>
<dbReference type="InterPro" id="IPR036390">
    <property type="entry name" value="WH_DNA-bd_sf"/>
</dbReference>
<dbReference type="Gene3D" id="1.10.10.10">
    <property type="entry name" value="Winged helix-like DNA-binding domain superfamily/Winged helix DNA-binding domain"/>
    <property type="match status" value="1"/>
</dbReference>
<keyword evidence="10" id="KW-1185">Reference proteome</keyword>
<dbReference type="Gene3D" id="3.40.640.10">
    <property type="entry name" value="Type I PLP-dependent aspartate aminotransferase-like (Major domain)"/>
    <property type="match status" value="1"/>
</dbReference>
<dbReference type="InterPro" id="IPR036388">
    <property type="entry name" value="WH-like_DNA-bd_sf"/>
</dbReference>
<keyword evidence="6" id="KW-0238">DNA-binding</keyword>
<dbReference type="GO" id="GO:0008483">
    <property type="term" value="F:transaminase activity"/>
    <property type="evidence" value="ECO:0007669"/>
    <property type="project" value="UniProtKB-KW"/>
</dbReference>
<feature type="domain" description="HTH gntR-type" evidence="8">
    <location>
        <begin position="13"/>
        <end position="81"/>
    </location>
</feature>
<evidence type="ECO:0000256" key="4">
    <source>
        <dbReference type="ARBA" id="ARBA00022898"/>
    </source>
</evidence>
<evidence type="ECO:0000256" key="5">
    <source>
        <dbReference type="ARBA" id="ARBA00023015"/>
    </source>
</evidence>
<protein>
    <submittedName>
        <fullName evidence="9">PLP-dependent aminotransferase family protein</fullName>
    </submittedName>
</protein>
<comment type="similarity">
    <text evidence="2">In the C-terminal section; belongs to the class-I pyridoxal-phosphate-dependent aminotransferase family.</text>
</comment>
<keyword evidence="4" id="KW-0663">Pyridoxal phosphate</keyword>
<evidence type="ECO:0000256" key="6">
    <source>
        <dbReference type="ARBA" id="ARBA00023125"/>
    </source>
</evidence>
<dbReference type="Pfam" id="PF00155">
    <property type="entry name" value="Aminotran_1_2"/>
    <property type="match status" value="1"/>
</dbReference>
<evidence type="ECO:0000256" key="1">
    <source>
        <dbReference type="ARBA" id="ARBA00001933"/>
    </source>
</evidence>
<keyword evidence="5" id="KW-0805">Transcription regulation</keyword>
<dbReference type="SMART" id="SM00345">
    <property type="entry name" value="HTH_GNTR"/>
    <property type="match status" value="1"/>
</dbReference>
<dbReference type="Proteomes" id="UP001231941">
    <property type="component" value="Unassembled WGS sequence"/>
</dbReference>
<keyword evidence="7" id="KW-0804">Transcription</keyword>
<comment type="caution">
    <text evidence="9">The sequence shown here is derived from an EMBL/GenBank/DDBJ whole genome shotgun (WGS) entry which is preliminary data.</text>
</comment>
<dbReference type="CDD" id="cd07377">
    <property type="entry name" value="WHTH_GntR"/>
    <property type="match status" value="1"/>
</dbReference>
<organism evidence="9 10">
    <name type="scientific">Chengkuizengella axinellae</name>
    <dbReference type="NCBI Taxonomy" id="3064388"/>
    <lineage>
        <taxon>Bacteria</taxon>
        <taxon>Bacillati</taxon>
        <taxon>Bacillota</taxon>
        <taxon>Bacilli</taxon>
        <taxon>Bacillales</taxon>
        <taxon>Paenibacillaceae</taxon>
        <taxon>Chengkuizengella</taxon>
    </lineage>
</organism>
<dbReference type="PANTHER" id="PTHR46577">
    <property type="entry name" value="HTH-TYPE TRANSCRIPTIONAL REGULATORY PROTEIN GABR"/>
    <property type="match status" value="1"/>
</dbReference>
<dbReference type="InterPro" id="IPR004839">
    <property type="entry name" value="Aminotransferase_I/II_large"/>
</dbReference>
<dbReference type="InterPro" id="IPR015424">
    <property type="entry name" value="PyrdxlP-dep_Trfase"/>
</dbReference>
<evidence type="ECO:0000313" key="10">
    <source>
        <dbReference type="Proteomes" id="UP001231941"/>
    </source>
</evidence>
<evidence type="ECO:0000256" key="7">
    <source>
        <dbReference type="ARBA" id="ARBA00023163"/>
    </source>
</evidence>
<dbReference type="InterPro" id="IPR000524">
    <property type="entry name" value="Tscrpt_reg_HTH_GntR"/>
</dbReference>
<dbReference type="SUPFAM" id="SSF46785">
    <property type="entry name" value="Winged helix' DNA-binding domain"/>
    <property type="match status" value="1"/>
</dbReference>
<dbReference type="PROSITE" id="PS50949">
    <property type="entry name" value="HTH_GNTR"/>
    <property type="match status" value="1"/>
</dbReference>
<sequence length="472" mass="54712">MLLVPRLDKVSKIPMYEQLYEYIKSEIISRHISENSRLPSIRQLADFLDISATTVELAYNQLLDEGFIKSKFKSGFFVQTLPETIGLGVTSSGYKEEPQRYTPKKTYKYDFHLAKNDFTAFPFQTWRKLHNQMLNLEQKDLLFYGDPHGDEGLRIEISKYLHQYRGVHCSPGQIIVAADQYILITFISAVLKKYSARIAFEDPSYVLMKSTFQQQGFHTIPISLEKDGISIKKLYDSKAQVVSVSPSHQYPKGMIMPISKRLSLLEWGEQRDGFIIEDDYDGEFRYHGKPIPALQGLLPDSNVIYMSGFSQVLAPAFCIHYMVLPKTLLDDFMQLQQHLLFEQSSSPIHQRTLQLFMENGYLTKHISKMRKIYRKKHDLIIDVIHHCFGEKAEIMGGNAGFHILLKVHSTKSEKELIRLANDSGIRIASTSYMWFSLPKEERREFILGFTGIEMDKIEDGIKLLYDVWFERE</sequence>
<name>A0ABT9J1D8_9BACL</name>
<dbReference type="InterPro" id="IPR051446">
    <property type="entry name" value="HTH_trans_reg/aminotransferase"/>
</dbReference>
<reference evidence="9 10" key="1">
    <citation type="submission" date="2023-08" db="EMBL/GenBank/DDBJ databases">
        <authorList>
            <person name="Park J.-S."/>
        </authorList>
    </citation>
    <scope>NUCLEOTIDE SEQUENCE [LARGE SCALE GENOMIC DNA]</scope>
    <source>
        <strain evidence="9 10">2205SS18-9</strain>
    </source>
</reference>